<dbReference type="AlphaFoldDB" id="A0A5J4QK73"/>
<name>A0A5J4QK73_9ZZZZ</name>
<organism evidence="1">
    <name type="scientific">termite gut metagenome</name>
    <dbReference type="NCBI Taxonomy" id="433724"/>
    <lineage>
        <taxon>unclassified sequences</taxon>
        <taxon>metagenomes</taxon>
        <taxon>organismal metagenomes</taxon>
    </lineage>
</organism>
<accession>A0A5J4QK73</accession>
<protein>
    <submittedName>
        <fullName evidence="1">Uncharacterized protein</fullName>
    </submittedName>
</protein>
<comment type="caution">
    <text evidence="1">The sequence shown here is derived from an EMBL/GenBank/DDBJ whole genome shotgun (WGS) entry which is preliminary data.</text>
</comment>
<reference evidence="1" key="1">
    <citation type="submission" date="2019-03" db="EMBL/GenBank/DDBJ databases">
        <title>Single cell metagenomics reveals metabolic interactions within the superorganism composed of flagellate Streblomastix strix and complex community of Bacteroidetes bacteria on its surface.</title>
        <authorList>
            <person name="Treitli S.C."/>
            <person name="Kolisko M."/>
            <person name="Husnik F."/>
            <person name="Keeling P."/>
            <person name="Hampl V."/>
        </authorList>
    </citation>
    <scope>NUCLEOTIDE SEQUENCE</scope>
    <source>
        <strain evidence="1">STM</strain>
    </source>
</reference>
<gene>
    <name evidence="1" type="ORF">EZS27_029331</name>
</gene>
<proteinExistence type="predicted"/>
<sequence length="99" mass="11279">MDNWHAASMTNKNPLPHAAVQPARFARLRSRCGILCERVPLSNKEVRFLSGFCGSKAVAPIVAPFDSYINIIRPQLCPLFHLFYFFKLRKSGHNSDYVK</sequence>
<evidence type="ECO:0000313" key="1">
    <source>
        <dbReference type="EMBL" id="KAA6320963.1"/>
    </source>
</evidence>
<dbReference type="EMBL" id="SNRY01003442">
    <property type="protein sequence ID" value="KAA6320963.1"/>
    <property type="molecule type" value="Genomic_DNA"/>
</dbReference>